<feature type="site" description="Catalytically relevant" evidence="6">
    <location>
        <position position="55"/>
    </location>
</feature>
<dbReference type="GO" id="GO:0005975">
    <property type="term" value="P:carbohydrate metabolic process"/>
    <property type="evidence" value="ECO:0007669"/>
    <property type="project" value="InterPro"/>
</dbReference>
<dbReference type="Proteomes" id="UP000824107">
    <property type="component" value="Unassembled WGS sequence"/>
</dbReference>
<evidence type="ECO:0000256" key="1">
    <source>
        <dbReference type="ARBA" id="ARBA00008165"/>
    </source>
</evidence>
<dbReference type="SUPFAM" id="SSF53697">
    <property type="entry name" value="SIS domain"/>
    <property type="match status" value="1"/>
</dbReference>
<feature type="domain" description="SIS" evidence="9">
    <location>
        <begin position="37"/>
        <end position="180"/>
    </location>
</feature>
<dbReference type="PROSITE" id="PS51464">
    <property type="entry name" value="SIS"/>
    <property type="match status" value="1"/>
</dbReference>
<dbReference type="Pfam" id="PF00571">
    <property type="entry name" value="CBS"/>
    <property type="match status" value="2"/>
</dbReference>
<reference evidence="10" key="1">
    <citation type="submission" date="2020-10" db="EMBL/GenBank/DDBJ databases">
        <authorList>
            <person name="Gilroy R."/>
        </authorList>
    </citation>
    <scope>NUCLEOTIDE SEQUENCE</scope>
    <source>
        <strain evidence="10">ChiW3-316</strain>
    </source>
</reference>
<proteinExistence type="inferred from homology"/>
<dbReference type="Gene3D" id="3.40.50.10490">
    <property type="entry name" value="Glucose-6-phosphate isomerase like protein, domain 1"/>
    <property type="match status" value="1"/>
</dbReference>
<keyword evidence="10" id="KW-0413">Isomerase</keyword>
<dbReference type="Pfam" id="PF01380">
    <property type="entry name" value="SIS"/>
    <property type="match status" value="1"/>
</dbReference>
<keyword evidence="3 7" id="KW-0129">CBS domain</keyword>
<dbReference type="PANTHER" id="PTHR42745:SF1">
    <property type="entry name" value="ARABINOSE 5-PHOSPHATE ISOMERASE KDSD"/>
    <property type="match status" value="1"/>
</dbReference>
<dbReference type="InterPro" id="IPR046348">
    <property type="entry name" value="SIS_dom_sf"/>
</dbReference>
<dbReference type="InterPro" id="IPR050986">
    <property type="entry name" value="GutQ/KpsF_isomerases"/>
</dbReference>
<evidence type="ECO:0000313" key="11">
    <source>
        <dbReference type="Proteomes" id="UP000824107"/>
    </source>
</evidence>
<dbReference type="AlphaFoldDB" id="A0A9D1M4R0"/>
<evidence type="ECO:0000313" key="10">
    <source>
        <dbReference type="EMBL" id="HIU53639.1"/>
    </source>
</evidence>
<dbReference type="PROSITE" id="PS51371">
    <property type="entry name" value="CBS"/>
    <property type="match status" value="2"/>
</dbReference>
<evidence type="ECO:0000256" key="2">
    <source>
        <dbReference type="ARBA" id="ARBA00022737"/>
    </source>
</evidence>
<dbReference type="InterPro" id="IPR004800">
    <property type="entry name" value="KdsD/KpsF-type"/>
</dbReference>
<evidence type="ECO:0000259" key="9">
    <source>
        <dbReference type="PROSITE" id="PS51464"/>
    </source>
</evidence>
<evidence type="ECO:0000259" key="8">
    <source>
        <dbReference type="PROSITE" id="PS51371"/>
    </source>
</evidence>
<dbReference type="GO" id="GO:0046872">
    <property type="term" value="F:metal ion binding"/>
    <property type="evidence" value="ECO:0007669"/>
    <property type="project" value="UniProtKB-KW"/>
</dbReference>
<dbReference type="InterPro" id="IPR000644">
    <property type="entry name" value="CBS_dom"/>
</dbReference>
<dbReference type="GO" id="GO:1901135">
    <property type="term" value="P:carbohydrate derivative metabolic process"/>
    <property type="evidence" value="ECO:0007669"/>
    <property type="project" value="InterPro"/>
</dbReference>
<dbReference type="Gene3D" id="3.10.580.10">
    <property type="entry name" value="CBS-domain"/>
    <property type="match status" value="1"/>
</dbReference>
<dbReference type="CDD" id="cd05014">
    <property type="entry name" value="SIS_Kpsf"/>
    <property type="match status" value="1"/>
</dbReference>
<feature type="site" description="Catalytically relevant" evidence="6">
    <location>
        <position position="107"/>
    </location>
</feature>
<organism evidence="10 11">
    <name type="scientific">Candidatus Scatocola faecipullorum</name>
    <dbReference type="NCBI Taxonomy" id="2840917"/>
    <lineage>
        <taxon>Bacteria</taxon>
        <taxon>Pseudomonadati</taxon>
        <taxon>Pseudomonadota</taxon>
        <taxon>Alphaproteobacteria</taxon>
        <taxon>Rhodospirillales</taxon>
        <taxon>Rhodospirillaceae</taxon>
        <taxon>Rhodospirillaceae incertae sedis</taxon>
        <taxon>Candidatus Scatocola</taxon>
    </lineage>
</organism>
<protein>
    <submittedName>
        <fullName evidence="10">KpsF/GutQ family sugar-phosphate isomerase</fullName>
    </submittedName>
</protein>
<dbReference type="PANTHER" id="PTHR42745">
    <property type="match status" value="1"/>
</dbReference>
<feature type="domain" description="CBS" evidence="8">
    <location>
        <begin position="205"/>
        <end position="265"/>
    </location>
</feature>
<dbReference type="FunFam" id="3.40.50.10490:FF:000011">
    <property type="entry name" value="Arabinose 5-phosphate isomerase"/>
    <property type="match status" value="1"/>
</dbReference>
<dbReference type="InterPro" id="IPR046342">
    <property type="entry name" value="CBS_dom_sf"/>
</dbReference>
<evidence type="ECO:0000256" key="5">
    <source>
        <dbReference type="PIRSR" id="PIRSR004692-2"/>
    </source>
</evidence>
<name>A0A9D1M4R0_9PROT</name>
<dbReference type="CDD" id="cd04604">
    <property type="entry name" value="CBS_pair_SIS_assoc"/>
    <property type="match status" value="1"/>
</dbReference>
<comment type="caution">
    <text evidence="10">The sequence shown here is derived from an EMBL/GenBank/DDBJ whole genome shotgun (WGS) entry which is preliminary data.</text>
</comment>
<keyword evidence="5" id="KW-0479">Metal-binding</keyword>
<evidence type="ECO:0000256" key="6">
    <source>
        <dbReference type="PIRSR" id="PIRSR004692-3"/>
    </source>
</evidence>
<gene>
    <name evidence="10" type="ORF">IAD20_06120</name>
</gene>
<comment type="similarity">
    <text evidence="1 4">Belongs to the SIS family. GutQ/KpsF subfamily.</text>
</comment>
<dbReference type="InterPro" id="IPR001347">
    <property type="entry name" value="SIS_dom"/>
</dbReference>
<dbReference type="PIRSF" id="PIRSF004692">
    <property type="entry name" value="KdsD_KpsF"/>
    <property type="match status" value="1"/>
</dbReference>
<evidence type="ECO:0000256" key="7">
    <source>
        <dbReference type="PROSITE-ProRule" id="PRU00703"/>
    </source>
</evidence>
<accession>A0A9D1M4R0</accession>
<feature type="site" description="Catalytically relevant" evidence="6">
    <location>
        <position position="189"/>
    </location>
</feature>
<evidence type="ECO:0000256" key="3">
    <source>
        <dbReference type="ARBA" id="ARBA00023122"/>
    </source>
</evidence>
<dbReference type="InterPro" id="IPR035474">
    <property type="entry name" value="SIS_Kpsf"/>
</dbReference>
<sequence>MTAEENTDLQSARRTMDKEIEALRMMEDELNGNLSKALDLMQSTKGRVIVTGMGKSGHIGSKIAATLASTGTPSFFVHPGEASHGDLGMITNDDIVVAISNSGETKELSDIIIYCKRYGIPLIAITKNADSALGRAGDILLQLPNDGEACPLGLAPTSSTTATLVLGDILAVCLLERKGFSKTDFRQRHPGGKLGSFLQKVSDLMHKGNEIPLVNENASMQEALLMMTSKMLGCVGIIDKQGNLEGIITDGDLRRCLSPDMLTKTAGELMTRSPKTIRPDILAAEAVNLMNGKGITQLFVTEDDKPVGIIHLHDCLRAGVA</sequence>
<keyword evidence="2" id="KW-0677">Repeat</keyword>
<dbReference type="GO" id="GO:0019146">
    <property type="term" value="F:arabinose-5-phosphate isomerase activity"/>
    <property type="evidence" value="ECO:0007669"/>
    <property type="project" value="UniProtKB-ARBA"/>
</dbReference>
<feature type="site" description="Catalytically relevant" evidence="6">
    <location>
        <position position="148"/>
    </location>
</feature>
<dbReference type="SMART" id="SM00116">
    <property type="entry name" value="CBS"/>
    <property type="match status" value="2"/>
</dbReference>
<dbReference type="GO" id="GO:0097367">
    <property type="term" value="F:carbohydrate derivative binding"/>
    <property type="evidence" value="ECO:0007669"/>
    <property type="project" value="InterPro"/>
</dbReference>
<dbReference type="EMBL" id="DVNC01000038">
    <property type="protein sequence ID" value="HIU53639.1"/>
    <property type="molecule type" value="Genomic_DNA"/>
</dbReference>
<evidence type="ECO:0000256" key="4">
    <source>
        <dbReference type="PIRNR" id="PIRNR004692"/>
    </source>
</evidence>
<reference evidence="10" key="2">
    <citation type="journal article" date="2021" name="PeerJ">
        <title>Extensive microbial diversity within the chicken gut microbiome revealed by metagenomics and culture.</title>
        <authorList>
            <person name="Gilroy R."/>
            <person name="Ravi A."/>
            <person name="Getino M."/>
            <person name="Pursley I."/>
            <person name="Horton D.L."/>
            <person name="Alikhan N.F."/>
            <person name="Baker D."/>
            <person name="Gharbi K."/>
            <person name="Hall N."/>
            <person name="Watson M."/>
            <person name="Adriaenssens E.M."/>
            <person name="Foster-Nyarko E."/>
            <person name="Jarju S."/>
            <person name="Secka A."/>
            <person name="Antonio M."/>
            <person name="Oren A."/>
            <person name="Chaudhuri R.R."/>
            <person name="La Ragione R."/>
            <person name="Hildebrand F."/>
            <person name="Pallen M.J."/>
        </authorList>
    </citation>
    <scope>NUCLEOTIDE SEQUENCE</scope>
    <source>
        <strain evidence="10">ChiW3-316</strain>
    </source>
</reference>
<feature type="binding site" evidence="5">
    <location>
        <position position="78"/>
    </location>
    <ligand>
        <name>Zn(2+)</name>
        <dbReference type="ChEBI" id="CHEBI:29105"/>
    </ligand>
</feature>
<dbReference type="NCBIfam" id="TIGR00393">
    <property type="entry name" value="kpsF"/>
    <property type="match status" value="1"/>
</dbReference>
<feature type="domain" description="CBS" evidence="8">
    <location>
        <begin position="270"/>
        <end position="321"/>
    </location>
</feature>
<keyword evidence="5" id="KW-0862">Zinc</keyword>